<gene>
    <name evidence="4" type="ORF">A0131_00840</name>
    <name evidence="3" type="ORF">K8V85_05700</name>
    <name evidence="2" type="ORF">SKL01_23470</name>
</gene>
<reference evidence="3" key="3">
    <citation type="journal article" date="2021" name="PeerJ">
        <title>Extensive microbial diversity within the chicken gut microbiome revealed by metagenomics and culture.</title>
        <authorList>
            <person name="Gilroy R."/>
            <person name="Ravi A."/>
            <person name="Getino M."/>
            <person name="Pursley I."/>
            <person name="Horton D.L."/>
            <person name="Alikhan N.F."/>
            <person name="Baker D."/>
            <person name="Gharbi K."/>
            <person name="Hall N."/>
            <person name="Watson M."/>
            <person name="Adriaenssens E.M."/>
            <person name="Foster-Nyarko E."/>
            <person name="Jarju S."/>
            <person name="Secka A."/>
            <person name="Antonio M."/>
            <person name="Oren A."/>
            <person name="Chaudhuri R.R."/>
            <person name="La Ragione R."/>
            <person name="Hildebrand F."/>
            <person name="Pallen M.J."/>
        </authorList>
    </citation>
    <scope>NUCLEOTIDE SEQUENCE</scope>
    <source>
        <strain evidence="3">CHK149-3286</strain>
    </source>
</reference>
<comment type="caution">
    <text evidence="4">The sequence shown here is derived from an EMBL/GenBank/DDBJ whole genome shotgun (WGS) entry which is preliminary data.</text>
</comment>
<evidence type="ECO:0000313" key="3">
    <source>
        <dbReference type="EMBL" id="HJF67788.1"/>
    </source>
</evidence>
<evidence type="ECO:0000313" key="4">
    <source>
        <dbReference type="EMBL" id="KYH13358.1"/>
    </source>
</evidence>
<accession>A0A2T4RA97</accession>
<accession>A0A151A1Q7</accession>
<dbReference type="RefSeq" id="WP_061853589.1">
    <property type="nucleotide sequence ID" value="NZ_BKAQ01000023.1"/>
</dbReference>
<dbReference type="CDD" id="cd03820">
    <property type="entry name" value="GT4_AmsD-like"/>
    <property type="match status" value="1"/>
</dbReference>
<dbReference type="Proteomes" id="UP000321040">
    <property type="component" value="Unassembled WGS sequence"/>
</dbReference>
<evidence type="ECO:0000313" key="2">
    <source>
        <dbReference type="EMBL" id="GEP83169.1"/>
    </source>
</evidence>
<keyword evidence="6" id="KW-1185">Reference proteome</keyword>
<dbReference type="InterPro" id="IPR001296">
    <property type="entry name" value="Glyco_trans_1"/>
</dbReference>
<proteinExistence type="predicted"/>
<reference evidence="2 6" key="2">
    <citation type="submission" date="2019-07" db="EMBL/GenBank/DDBJ databases">
        <title>Whole genome shotgun sequence of Staphylococcus kloosii NBRC 109624.</title>
        <authorList>
            <person name="Hosoyama A."/>
            <person name="Uohara A."/>
            <person name="Ohji S."/>
            <person name="Ichikawa N."/>
        </authorList>
    </citation>
    <scope>NUCLEOTIDE SEQUENCE [LARGE SCALE GENOMIC DNA]</scope>
    <source>
        <strain evidence="2 6">NBRC 109624</strain>
    </source>
</reference>
<evidence type="ECO:0000259" key="1">
    <source>
        <dbReference type="Pfam" id="PF00534"/>
    </source>
</evidence>
<dbReference type="PANTHER" id="PTHR12526:SF627">
    <property type="entry name" value="D-RHAMNOSYLTRANSFERASE WBPZ"/>
    <property type="match status" value="1"/>
</dbReference>
<dbReference type="PANTHER" id="PTHR12526">
    <property type="entry name" value="GLYCOSYLTRANSFERASE"/>
    <property type="match status" value="1"/>
</dbReference>
<name>A0A151A1Q7_9STAP</name>
<dbReference type="GeneID" id="69904545"/>
<dbReference type="GO" id="GO:0016787">
    <property type="term" value="F:hydrolase activity"/>
    <property type="evidence" value="ECO:0007669"/>
    <property type="project" value="UniProtKB-KW"/>
</dbReference>
<dbReference type="Proteomes" id="UP000706163">
    <property type="component" value="Unassembled WGS sequence"/>
</dbReference>
<dbReference type="EMBL" id="DYVT01000061">
    <property type="protein sequence ID" value="HJF67788.1"/>
    <property type="molecule type" value="Genomic_DNA"/>
</dbReference>
<dbReference type="GO" id="GO:0016757">
    <property type="term" value="F:glycosyltransferase activity"/>
    <property type="evidence" value="ECO:0007669"/>
    <property type="project" value="InterPro"/>
</dbReference>
<protein>
    <submittedName>
        <fullName evidence="4">Glycoside hydrolase</fullName>
    </submittedName>
    <submittedName>
        <fullName evidence="3">Glycosyltransferase family 4 protein</fullName>
    </submittedName>
</protein>
<dbReference type="Proteomes" id="UP000075418">
    <property type="component" value="Unassembled WGS sequence"/>
</dbReference>
<dbReference type="EMBL" id="BKAQ01000023">
    <property type="protein sequence ID" value="GEP83169.1"/>
    <property type="molecule type" value="Genomic_DNA"/>
</dbReference>
<dbReference type="AlphaFoldDB" id="A0A151A1Q7"/>
<organism evidence="4 5">
    <name type="scientific">Staphylococcus kloosii</name>
    <dbReference type="NCBI Taxonomy" id="29384"/>
    <lineage>
        <taxon>Bacteria</taxon>
        <taxon>Bacillati</taxon>
        <taxon>Bacillota</taxon>
        <taxon>Bacilli</taxon>
        <taxon>Bacillales</taxon>
        <taxon>Staphylococcaceae</taxon>
        <taxon>Staphylococcus</taxon>
    </lineage>
</organism>
<feature type="domain" description="Glycosyl transferase family 1" evidence="1">
    <location>
        <begin position="204"/>
        <end position="362"/>
    </location>
</feature>
<evidence type="ECO:0000313" key="5">
    <source>
        <dbReference type="Proteomes" id="UP000075418"/>
    </source>
</evidence>
<sequence length="382" mass="43173">MKSITFFTHNIYAMGGTVKSISQLANVLAQKGHNVKIISVFKGSNEPYFELHPNIEITALTNYQLHPSNVKDIFYNRLRKFTPFNKPRVLSQHEPGLYQFSSYVENKMIRSIKSVDTDVLIGTRASFNIFITQHAPTNVEKIGMEHMNFDAHPTAYQDQIVKAYRHLDKITTLTSNDKKRYESVIDTPAYVVPNVLNEGRQSLSKRNLIIAAGRLEYEKGFDLLIDSINNIQNVMREQNYKLAIYGEGQERTHLQQQIEQFNLADIISLNPTTKSLSTKLAESKYTVIPSRNEGFGMVILEAMNQGSVVVSFDDIVGPTSIIDNEQNGYLVTQGDVMALSNKLQALLANDDNNADIVENGYKTVKAYEPNAVYTQFLTMLND</sequence>
<dbReference type="OrthoDB" id="9787617at2"/>
<evidence type="ECO:0000313" key="6">
    <source>
        <dbReference type="Proteomes" id="UP000321040"/>
    </source>
</evidence>
<reference evidence="3" key="4">
    <citation type="submission" date="2021-09" db="EMBL/GenBank/DDBJ databases">
        <authorList>
            <person name="Gilroy R."/>
        </authorList>
    </citation>
    <scope>NUCLEOTIDE SEQUENCE</scope>
    <source>
        <strain evidence="3">CHK149-3286</strain>
    </source>
</reference>
<dbReference type="EMBL" id="LUGM01000002">
    <property type="protein sequence ID" value="KYH13358.1"/>
    <property type="molecule type" value="Genomic_DNA"/>
</dbReference>
<dbReference type="Gene3D" id="3.40.50.2000">
    <property type="entry name" value="Glycogen Phosphorylase B"/>
    <property type="match status" value="2"/>
</dbReference>
<dbReference type="KEGG" id="skl:C7J89_04265"/>
<reference evidence="4 5" key="1">
    <citation type="submission" date="2016-02" db="EMBL/GenBank/DDBJ databases">
        <title>Draft genome sequence of hydrocarbon degrading Staphylococcus saprophyticus Strain CNV2, isolated from crude-oil contaminated soil from Noonmati Oil Refinery, Guwahati, Assam, India.</title>
        <authorList>
            <person name="Mukherjee A."/>
            <person name="Chettri B."/>
            <person name="Langpoklakpam J."/>
            <person name="Singh A.K."/>
            <person name="Chattopadhyay D.J."/>
        </authorList>
    </citation>
    <scope>NUCLEOTIDE SEQUENCE [LARGE SCALE GENOMIC DNA]</scope>
    <source>
        <strain evidence="4 5">CNV2</strain>
    </source>
</reference>
<dbReference type="SUPFAM" id="SSF53756">
    <property type="entry name" value="UDP-Glycosyltransferase/glycogen phosphorylase"/>
    <property type="match status" value="1"/>
</dbReference>
<dbReference type="Pfam" id="PF00534">
    <property type="entry name" value="Glycos_transf_1"/>
    <property type="match status" value="1"/>
</dbReference>
<keyword evidence="4" id="KW-0378">Hydrolase</keyword>